<evidence type="ECO:0000256" key="2">
    <source>
        <dbReference type="ARBA" id="ARBA00022840"/>
    </source>
</evidence>
<dbReference type="InterPro" id="IPR010488">
    <property type="entry name" value="Zeta_toxin_domain"/>
</dbReference>
<keyword evidence="1" id="KW-0547">Nucleotide-binding</keyword>
<dbReference type="GO" id="GO:0016301">
    <property type="term" value="F:kinase activity"/>
    <property type="evidence" value="ECO:0007669"/>
    <property type="project" value="InterPro"/>
</dbReference>
<dbReference type="GO" id="GO:0015038">
    <property type="term" value="F:glutathione disulfide oxidoreductase activity"/>
    <property type="evidence" value="ECO:0007669"/>
    <property type="project" value="TreeGrafter"/>
</dbReference>
<dbReference type="Gene3D" id="3.40.30.10">
    <property type="entry name" value="Glutaredoxin"/>
    <property type="match status" value="1"/>
</dbReference>
<feature type="domain" description="Glutaredoxin" evidence="3">
    <location>
        <begin position="376"/>
        <end position="438"/>
    </location>
</feature>
<dbReference type="PANTHER" id="PTHR45694:SF18">
    <property type="entry name" value="GLUTAREDOXIN-1-RELATED"/>
    <property type="match status" value="1"/>
</dbReference>
<keyword evidence="6" id="KW-1185">Reference proteome</keyword>
<reference evidence="5 6" key="1">
    <citation type="journal article" date="2023" name="Nat. Commun.">
        <title>Origin of minicircular mitochondrial genomes in red algae.</title>
        <authorList>
            <person name="Lee Y."/>
            <person name="Cho C.H."/>
            <person name="Lee Y.M."/>
            <person name="Park S.I."/>
            <person name="Yang J.H."/>
            <person name="West J.A."/>
            <person name="Bhattacharya D."/>
            <person name="Yoon H.S."/>
        </authorList>
    </citation>
    <scope>NUCLEOTIDE SEQUENCE [LARGE SCALE GENOMIC DNA]</scope>
    <source>
        <strain evidence="5 6">CCMP1338</strain>
        <tissue evidence="5">Whole cell</tissue>
    </source>
</reference>
<organism evidence="5 6">
    <name type="scientific">Rhodosorus marinus</name>
    <dbReference type="NCBI Taxonomy" id="101924"/>
    <lineage>
        <taxon>Eukaryota</taxon>
        <taxon>Rhodophyta</taxon>
        <taxon>Stylonematophyceae</taxon>
        <taxon>Stylonematales</taxon>
        <taxon>Stylonemataceae</taxon>
        <taxon>Rhodosorus</taxon>
    </lineage>
</organism>
<feature type="domain" description="Zeta toxin" evidence="4">
    <location>
        <begin position="145"/>
        <end position="313"/>
    </location>
</feature>
<evidence type="ECO:0000313" key="6">
    <source>
        <dbReference type="Proteomes" id="UP001157974"/>
    </source>
</evidence>
<dbReference type="GO" id="GO:0005524">
    <property type="term" value="F:ATP binding"/>
    <property type="evidence" value="ECO:0007669"/>
    <property type="project" value="UniProtKB-KW"/>
</dbReference>
<accession>A0AAV8UY30</accession>
<protein>
    <recommendedName>
        <fullName evidence="7">Zeta toxin domain-containing protein</fullName>
    </recommendedName>
</protein>
<evidence type="ECO:0000259" key="4">
    <source>
        <dbReference type="Pfam" id="PF06414"/>
    </source>
</evidence>
<gene>
    <name evidence="5" type="ORF">NDN08_007616</name>
</gene>
<dbReference type="Pfam" id="PF06414">
    <property type="entry name" value="Zeta_toxin"/>
    <property type="match status" value="1"/>
</dbReference>
<evidence type="ECO:0000259" key="3">
    <source>
        <dbReference type="Pfam" id="PF00462"/>
    </source>
</evidence>
<keyword evidence="2" id="KW-0067">ATP-binding</keyword>
<name>A0AAV8UY30_9RHOD</name>
<dbReference type="InterPro" id="IPR002109">
    <property type="entry name" value="Glutaredoxin"/>
</dbReference>
<dbReference type="Proteomes" id="UP001157974">
    <property type="component" value="Unassembled WGS sequence"/>
</dbReference>
<sequence length="465" mass="52661">MLAEKKRGVAAPLFVGNKINGSISVDDLPAEKGGFMPSRSEDCLASLDALQFLDTSVHSGIISRLRRQCYTSLLEEVEWKVPKSYDFSLSTAENYRVDDPEKQTHLGIYKDIRRELDTGYHGFYAPERQWFQDKLVKSVLRTGESVEHPWIIFTAGPMGAGKSHTLEWMNEKGYFPLENIVQLDPDKFKLALPEWGKYVEHDRLTAGFLTQKESGLLVEIGQEAALRCNKNIWIDGSFRDYDWYRQVFEQIRRENNHYRIAILYVHATREVVMERVRMRAEKTGRYVREQDVNDSLKRVPVAVYELASEADFVADIDNSGSVPRLAGWNAEDGSSHLNVCGTFEEITKRFSSIPKDRSQATWHQLLNERIEQDKLVAFGKSYCDQSQKLVQLLEDQGANSVMINLDEDSQSGPGLGHALEEITGSGKLPLLFVDGKYVGGYGKIKKLEEEGSLGDLIDPELPVTA</sequence>
<dbReference type="InterPro" id="IPR036249">
    <property type="entry name" value="Thioredoxin-like_sf"/>
</dbReference>
<dbReference type="Pfam" id="PF00462">
    <property type="entry name" value="Glutaredoxin"/>
    <property type="match status" value="1"/>
</dbReference>
<dbReference type="GO" id="GO:0005737">
    <property type="term" value="C:cytoplasm"/>
    <property type="evidence" value="ECO:0007669"/>
    <property type="project" value="TreeGrafter"/>
</dbReference>
<dbReference type="InterPro" id="IPR027417">
    <property type="entry name" value="P-loop_NTPase"/>
</dbReference>
<dbReference type="PANTHER" id="PTHR45694">
    <property type="entry name" value="GLUTAREDOXIN 2"/>
    <property type="match status" value="1"/>
</dbReference>
<dbReference type="EMBL" id="JAMWBK010000002">
    <property type="protein sequence ID" value="KAJ8907505.1"/>
    <property type="molecule type" value="Genomic_DNA"/>
</dbReference>
<dbReference type="Gene3D" id="3.40.50.300">
    <property type="entry name" value="P-loop containing nucleotide triphosphate hydrolases"/>
    <property type="match status" value="1"/>
</dbReference>
<proteinExistence type="predicted"/>
<evidence type="ECO:0008006" key="7">
    <source>
        <dbReference type="Google" id="ProtNLM"/>
    </source>
</evidence>
<comment type="caution">
    <text evidence="5">The sequence shown here is derived from an EMBL/GenBank/DDBJ whole genome shotgun (WGS) entry which is preliminary data.</text>
</comment>
<evidence type="ECO:0000313" key="5">
    <source>
        <dbReference type="EMBL" id="KAJ8907505.1"/>
    </source>
</evidence>
<dbReference type="GO" id="GO:0034599">
    <property type="term" value="P:cellular response to oxidative stress"/>
    <property type="evidence" value="ECO:0007669"/>
    <property type="project" value="TreeGrafter"/>
</dbReference>
<dbReference type="SUPFAM" id="SSF52833">
    <property type="entry name" value="Thioredoxin-like"/>
    <property type="match status" value="1"/>
</dbReference>
<dbReference type="SUPFAM" id="SSF52540">
    <property type="entry name" value="P-loop containing nucleoside triphosphate hydrolases"/>
    <property type="match status" value="1"/>
</dbReference>
<dbReference type="PROSITE" id="PS51354">
    <property type="entry name" value="GLUTAREDOXIN_2"/>
    <property type="match status" value="1"/>
</dbReference>
<evidence type="ECO:0000256" key="1">
    <source>
        <dbReference type="ARBA" id="ARBA00022741"/>
    </source>
</evidence>
<dbReference type="AlphaFoldDB" id="A0AAV8UY30"/>